<dbReference type="EMBL" id="KQ429784">
    <property type="protein sequence ID" value="KOF65134.1"/>
    <property type="molecule type" value="Genomic_DNA"/>
</dbReference>
<sequence>MTGNRNPKTSVVPDLHHSTSVIQKFVRDLRTIHTKTVAQDVVDCCIKNGFIAINCDPSSPEICSKILEVKRIPSWKEERNNVLQAPSEEHS</sequence>
<proteinExistence type="predicted"/>
<evidence type="ECO:0000313" key="1">
    <source>
        <dbReference type="EMBL" id="KOF65134.1"/>
    </source>
</evidence>
<gene>
    <name evidence="1" type="ORF">OCBIM_22016269mg</name>
</gene>
<protein>
    <submittedName>
        <fullName evidence="1">Uncharacterized protein</fullName>
    </submittedName>
</protein>
<reference evidence="1" key="1">
    <citation type="submission" date="2015-07" db="EMBL/GenBank/DDBJ databases">
        <title>MeaNS - Measles Nucleotide Surveillance Program.</title>
        <authorList>
            <person name="Tran T."/>
            <person name="Druce J."/>
        </authorList>
    </citation>
    <scope>NUCLEOTIDE SEQUENCE</scope>
    <source>
        <strain evidence="1">UCB-OBI-ISO-001</strain>
        <tissue evidence="1">Gonad</tissue>
    </source>
</reference>
<dbReference type="AlphaFoldDB" id="A0A0L8FKK9"/>
<organism evidence="1">
    <name type="scientific">Octopus bimaculoides</name>
    <name type="common">California two-spotted octopus</name>
    <dbReference type="NCBI Taxonomy" id="37653"/>
    <lineage>
        <taxon>Eukaryota</taxon>
        <taxon>Metazoa</taxon>
        <taxon>Spiralia</taxon>
        <taxon>Lophotrochozoa</taxon>
        <taxon>Mollusca</taxon>
        <taxon>Cephalopoda</taxon>
        <taxon>Coleoidea</taxon>
        <taxon>Octopodiformes</taxon>
        <taxon>Octopoda</taxon>
        <taxon>Incirrata</taxon>
        <taxon>Octopodidae</taxon>
        <taxon>Octopus</taxon>
    </lineage>
</organism>
<name>A0A0L8FKK9_OCTBM</name>
<accession>A0A0L8FKK9</accession>